<evidence type="ECO:0000256" key="1">
    <source>
        <dbReference type="SAM" id="Coils"/>
    </source>
</evidence>
<dbReference type="RefSeq" id="WP_078765202.1">
    <property type="nucleotide sequence ID" value="NZ_FUXZ01000003.1"/>
</dbReference>
<sequence>MEEFKKLTLMEAIDELRREFEQQNGRLLTEEEAVELTETIRKDIRENGEKYTFESIRSRRH</sequence>
<accession>A0A1T4V7U5</accession>
<dbReference type="STRING" id="39495.SAMN02745111_00307"/>
<reference evidence="2 3" key="1">
    <citation type="submission" date="2017-02" db="EMBL/GenBank/DDBJ databases">
        <authorList>
            <person name="Peterson S.W."/>
        </authorList>
    </citation>
    <scope>NUCLEOTIDE SEQUENCE [LARGE SCALE GENOMIC DNA]</scope>
    <source>
        <strain evidence="2 3">ATCC 35992</strain>
    </source>
</reference>
<proteinExistence type="predicted"/>
<name>A0A1T4V7U5_9FIRM</name>
<protein>
    <submittedName>
        <fullName evidence="2">Uncharacterized protein</fullName>
    </submittedName>
</protein>
<dbReference type="AlphaFoldDB" id="A0A1T4V7U5"/>
<organism evidence="2 3">
    <name type="scientific">Eubacterium uniforme</name>
    <dbReference type="NCBI Taxonomy" id="39495"/>
    <lineage>
        <taxon>Bacteria</taxon>
        <taxon>Bacillati</taxon>
        <taxon>Bacillota</taxon>
        <taxon>Clostridia</taxon>
        <taxon>Eubacteriales</taxon>
        <taxon>Eubacteriaceae</taxon>
        <taxon>Eubacterium</taxon>
    </lineage>
</organism>
<keyword evidence="1" id="KW-0175">Coiled coil</keyword>
<evidence type="ECO:0000313" key="2">
    <source>
        <dbReference type="EMBL" id="SKA60946.1"/>
    </source>
</evidence>
<feature type="coiled-coil region" evidence="1">
    <location>
        <begin position="6"/>
        <end position="33"/>
    </location>
</feature>
<evidence type="ECO:0000313" key="3">
    <source>
        <dbReference type="Proteomes" id="UP000190814"/>
    </source>
</evidence>
<gene>
    <name evidence="2" type="ORF">SAMN02745111_00307</name>
</gene>
<dbReference type="Proteomes" id="UP000190814">
    <property type="component" value="Unassembled WGS sequence"/>
</dbReference>
<dbReference type="EMBL" id="FUXZ01000003">
    <property type="protein sequence ID" value="SKA60946.1"/>
    <property type="molecule type" value="Genomic_DNA"/>
</dbReference>
<keyword evidence="3" id="KW-1185">Reference proteome</keyword>